<gene>
    <name evidence="1" type="ORF">PAXRUDRAFT_56282</name>
</gene>
<reference evidence="2" key="2">
    <citation type="submission" date="2015-01" db="EMBL/GenBank/DDBJ databases">
        <title>Evolutionary Origins and Diversification of the Mycorrhizal Mutualists.</title>
        <authorList>
            <consortium name="DOE Joint Genome Institute"/>
            <consortium name="Mycorrhizal Genomics Consortium"/>
            <person name="Kohler A."/>
            <person name="Kuo A."/>
            <person name="Nagy L.G."/>
            <person name="Floudas D."/>
            <person name="Copeland A."/>
            <person name="Barry K.W."/>
            <person name="Cichocki N."/>
            <person name="Veneault-Fourrey C."/>
            <person name="LaButti K."/>
            <person name="Lindquist E.A."/>
            <person name="Lipzen A."/>
            <person name="Lundell T."/>
            <person name="Morin E."/>
            <person name="Murat C."/>
            <person name="Riley R."/>
            <person name="Ohm R."/>
            <person name="Sun H."/>
            <person name="Tunlid A."/>
            <person name="Henrissat B."/>
            <person name="Grigoriev I.V."/>
            <person name="Hibbett D.S."/>
            <person name="Martin F."/>
        </authorList>
    </citation>
    <scope>NUCLEOTIDE SEQUENCE [LARGE SCALE GENOMIC DNA]</scope>
    <source>
        <strain evidence="2">Ve08.2h10</strain>
    </source>
</reference>
<protein>
    <submittedName>
        <fullName evidence="1">Uncharacterized protein</fullName>
    </submittedName>
</protein>
<feature type="non-terminal residue" evidence="1">
    <location>
        <position position="93"/>
    </location>
</feature>
<reference evidence="1 2" key="1">
    <citation type="submission" date="2014-04" db="EMBL/GenBank/DDBJ databases">
        <authorList>
            <consortium name="DOE Joint Genome Institute"/>
            <person name="Kuo A."/>
            <person name="Kohler A."/>
            <person name="Jargeat P."/>
            <person name="Nagy L.G."/>
            <person name="Floudas D."/>
            <person name="Copeland A."/>
            <person name="Barry K.W."/>
            <person name="Cichocki N."/>
            <person name="Veneault-Fourrey C."/>
            <person name="LaButti K."/>
            <person name="Lindquist E.A."/>
            <person name="Lipzen A."/>
            <person name="Lundell T."/>
            <person name="Morin E."/>
            <person name="Murat C."/>
            <person name="Sun H."/>
            <person name="Tunlid A."/>
            <person name="Henrissat B."/>
            <person name="Grigoriev I.V."/>
            <person name="Hibbett D.S."/>
            <person name="Martin F."/>
            <person name="Nordberg H.P."/>
            <person name="Cantor M.N."/>
            <person name="Hua S.X."/>
        </authorList>
    </citation>
    <scope>NUCLEOTIDE SEQUENCE [LARGE SCALE GENOMIC DNA]</scope>
    <source>
        <strain evidence="1 2">Ve08.2h10</strain>
    </source>
</reference>
<dbReference type="STRING" id="930991.A0A0D0CD08"/>
<dbReference type="HOGENOM" id="CLU_106804_0_0_1"/>
<proteinExistence type="predicted"/>
<feature type="non-terminal residue" evidence="1">
    <location>
        <position position="1"/>
    </location>
</feature>
<dbReference type="Proteomes" id="UP000054538">
    <property type="component" value="Unassembled WGS sequence"/>
</dbReference>
<evidence type="ECO:0000313" key="1">
    <source>
        <dbReference type="EMBL" id="KIK73383.1"/>
    </source>
</evidence>
<accession>A0A0D0CD08</accession>
<evidence type="ECO:0000313" key="2">
    <source>
        <dbReference type="Proteomes" id="UP000054538"/>
    </source>
</evidence>
<dbReference type="OrthoDB" id="2677538at2759"/>
<sequence length="93" mass="10777">RLPARRRNPPREWWRLSPAQLDDSIDDDEEDEDADMAFSSTAVKPRTFLEAMCRPDAKQWHQAALDELAAHKSNGTWCIIDRPIDCKVIGSRW</sequence>
<keyword evidence="2" id="KW-1185">Reference proteome</keyword>
<organism evidence="1 2">
    <name type="scientific">Paxillus rubicundulus Ve08.2h10</name>
    <dbReference type="NCBI Taxonomy" id="930991"/>
    <lineage>
        <taxon>Eukaryota</taxon>
        <taxon>Fungi</taxon>
        <taxon>Dikarya</taxon>
        <taxon>Basidiomycota</taxon>
        <taxon>Agaricomycotina</taxon>
        <taxon>Agaricomycetes</taxon>
        <taxon>Agaricomycetidae</taxon>
        <taxon>Boletales</taxon>
        <taxon>Paxilineae</taxon>
        <taxon>Paxillaceae</taxon>
        <taxon>Paxillus</taxon>
    </lineage>
</organism>
<dbReference type="InParanoid" id="A0A0D0CD08"/>
<dbReference type="EMBL" id="KN829809">
    <property type="protein sequence ID" value="KIK73383.1"/>
    <property type="molecule type" value="Genomic_DNA"/>
</dbReference>
<dbReference type="AlphaFoldDB" id="A0A0D0CD08"/>
<name>A0A0D0CD08_9AGAM</name>